<keyword evidence="3" id="KW-0068">Autocatalytic cleavage</keyword>
<evidence type="ECO:0000313" key="11">
    <source>
        <dbReference type="Proteomes" id="UP001597480"/>
    </source>
</evidence>
<reference evidence="11" key="1">
    <citation type="journal article" date="2019" name="Int. J. Syst. Evol. Microbiol.">
        <title>The Global Catalogue of Microorganisms (GCM) 10K type strain sequencing project: providing services to taxonomists for standard genome sequencing and annotation.</title>
        <authorList>
            <consortium name="The Broad Institute Genomics Platform"/>
            <consortium name="The Broad Institute Genome Sequencing Center for Infectious Disease"/>
            <person name="Wu L."/>
            <person name="Ma J."/>
        </authorList>
    </citation>
    <scope>NUCLEOTIDE SEQUENCE [LARGE SCALE GENOMIC DNA]</scope>
    <source>
        <strain evidence="11">KCTC 42107</strain>
    </source>
</reference>
<dbReference type="EMBL" id="JBHUMD010000007">
    <property type="protein sequence ID" value="MFD2601727.1"/>
    <property type="molecule type" value="Genomic_DNA"/>
</dbReference>
<evidence type="ECO:0000256" key="4">
    <source>
        <dbReference type="ARBA" id="ARBA00023066"/>
    </source>
</evidence>
<dbReference type="RefSeq" id="WP_379820262.1">
    <property type="nucleotide sequence ID" value="NZ_JBHUMD010000007.1"/>
</dbReference>
<keyword evidence="7 10" id="KW-0456">Lyase</keyword>
<keyword evidence="5" id="KW-0620">Polyamine biosynthesis</keyword>
<sequence>MNYSPGLHKLLTLRVENSAKLTSLQGFESVTATILDKYDLEKVGFSSHVFDNGSFTAAVCLKESHICIHTWPEFSQLTIDIYLCNYLRDNSHKVKQVAADYIAYFEAGVLNDFEINR</sequence>
<dbReference type="Gene3D" id="3.60.90.10">
    <property type="entry name" value="S-adenosylmethionine decarboxylase"/>
    <property type="match status" value="1"/>
</dbReference>
<dbReference type="Proteomes" id="UP001597480">
    <property type="component" value="Unassembled WGS sequence"/>
</dbReference>
<evidence type="ECO:0000256" key="7">
    <source>
        <dbReference type="ARBA" id="ARBA00023239"/>
    </source>
</evidence>
<evidence type="ECO:0000256" key="1">
    <source>
        <dbReference type="ARBA" id="ARBA00001928"/>
    </source>
</evidence>
<proteinExistence type="predicted"/>
<evidence type="ECO:0000256" key="6">
    <source>
        <dbReference type="ARBA" id="ARBA00023145"/>
    </source>
</evidence>
<keyword evidence="4" id="KW-0745">Spermidine biosynthesis</keyword>
<evidence type="ECO:0000256" key="8">
    <source>
        <dbReference type="ARBA" id="ARBA00023270"/>
    </source>
</evidence>
<dbReference type="InterPro" id="IPR003826">
    <property type="entry name" value="AdoMetDC_fam_prok"/>
</dbReference>
<dbReference type="EC" id="4.1.1.-" evidence="10"/>
<keyword evidence="2" id="KW-0210">Decarboxylase</keyword>
<dbReference type="GO" id="GO:0016829">
    <property type="term" value="F:lyase activity"/>
    <property type="evidence" value="ECO:0007669"/>
    <property type="project" value="UniProtKB-KW"/>
</dbReference>
<accession>A0ABW5NTW7</accession>
<comment type="cofactor">
    <cofactor evidence="1">
        <name>pyruvate</name>
        <dbReference type="ChEBI" id="CHEBI:15361"/>
    </cofactor>
</comment>
<keyword evidence="9" id="KW-0670">Pyruvate</keyword>
<gene>
    <name evidence="10" type="ORF">ACFSR3_06630</name>
</gene>
<dbReference type="SUPFAM" id="SSF56276">
    <property type="entry name" value="S-adenosylmethionine decarboxylase"/>
    <property type="match status" value="1"/>
</dbReference>
<evidence type="ECO:0000256" key="5">
    <source>
        <dbReference type="ARBA" id="ARBA00023115"/>
    </source>
</evidence>
<comment type="caution">
    <text evidence="10">The sequence shown here is derived from an EMBL/GenBank/DDBJ whole genome shotgun (WGS) entry which is preliminary data.</text>
</comment>
<dbReference type="InterPro" id="IPR016067">
    <property type="entry name" value="S-AdoMet_deCO2ase_core"/>
</dbReference>
<organism evidence="10 11">
    <name type="scientific">Flavobacterium suzhouense</name>
    <dbReference type="NCBI Taxonomy" id="1529638"/>
    <lineage>
        <taxon>Bacteria</taxon>
        <taxon>Pseudomonadati</taxon>
        <taxon>Bacteroidota</taxon>
        <taxon>Flavobacteriia</taxon>
        <taxon>Flavobacteriales</taxon>
        <taxon>Flavobacteriaceae</taxon>
        <taxon>Flavobacterium</taxon>
    </lineage>
</organism>
<keyword evidence="6" id="KW-0865">Zymogen</keyword>
<dbReference type="Pfam" id="PF02675">
    <property type="entry name" value="AdoMet_dc"/>
    <property type="match status" value="1"/>
</dbReference>
<evidence type="ECO:0000256" key="9">
    <source>
        <dbReference type="ARBA" id="ARBA00023317"/>
    </source>
</evidence>
<evidence type="ECO:0000313" key="10">
    <source>
        <dbReference type="EMBL" id="MFD2601727.1"/>
    </source>
</evidence>
<name>A0ABW5NTW7_9FLAO</name>
<keyword evidence="11" id="KW-1185">Reference proteome</keyword>
<keyword evidence="8" id="KW-0704">Schiff base</keyword>
<protein>
    <submittedName>
        <fullName evidence="10">S-adenosylmethionine decarboxylase family protein</fullName>
        <ecNumber evidence="10">4.1.1.-</ecNumber>
    </submittedName>
</protein>
<evidence type="ECO:0000256" key="3">
    <source>
        <dbReference type="ARBA" id="ARBA00022813"/>
    </source>
</evidence>
<evidence type="ECO:0000256" key="2">
    <source>
        <dbReference type="ARBA" id="ARBA00022793"/>
    </source>
</evidence>